<dbReference type="InterPro" id="IPR001041">
    <property type="entry name" value="2Fe-2S_ferredoxin-type"/>
</dbReference>
<feature type="region of interest" description="Disordered" evidence="8">
    <location>
        <begin position="1"/>
        <end position="43"/>
    </location>
</feature>
<dbReference type="InterPro" id="IPR012675">
    <property type="entry name" value="Beta-grasp_dom_sf"/>
</dbReference>
<dbReference type="InterPro" id="IPR017938">
    <property type="entry name" value="Riboflavin_synthase-like_b-brl"/>
</dbReference>
<dbReference type="CDD" id="cd06185">
    <property type="entry name" value="PDR_like"/>
    <property type="match status" value="1"/>
</dbReference>
<evidence type="ECO:0000256" key="7">
    <source>
        <dbReference type="ARBA" id="ARBA00023014"/>
    </source>
</evidence>
<dbReference type="Gene3D" id="3.10.20.30">
    <property type="match status" value="1"/>
</dbReference>
<evidence type="ECO:0000313" key="12">
    <source>
        <dbReference type="Proteomes" id="UP001549307"/>
    </source>
</evidence>
<gene>
    <name evidence="11" type="ORF">ABIE37_000399</name>
</gene>
<dbReference type="CDD" id="cd00207">
    <property type="entry name" value="fer2"/>
    <property type="match status" value="1"/>
</dbReference>
<evidence type="ECO:0000256" key="2">
    <source>
        <dbReference type="ARBA" id="ARBA00022630"/>
    </source>
</evidence>
<keyword evidence="4" id="KW-0479">Metal-binding</keyword>
<dbReference type="InterPro" id="IPR001433">
    <property type="entry name" value="OxRdtase_FAD/NAD-bd"/>
</dbReference>
<dbReference type="SUPFAM" id="SSF52343">
    <property type="entry name" value="Ferredoxin reductase-like, C-terminal NADP-linked domain"/>
    <property type="match status" value="1"/>
</dbReference>
<dbReference type="Pfam" id="PF00175">
    <property type="entry name" value="NAD_binding_1"/>
    <property type="match status" value="1"/>
</dbReference>
<dbReference type="EMBL" id="JBEPSN010000001">
    <property type="protein sequence ID" value="MET4538644.1"/>
    <property type="molecule type" value="Genomic_DNA"/>
</dbReference>
<dbReference type="InterPro" id="IPR050415">
    <property type="entry name" value="MRET"/>
</dbReference>
<sequence length="357" mass="38716">MSTSSPGLQAEQNGSKSDHKDLIPEGSHLTGSDPDHERVVPNDPLARLTVKVTDRNEASEGVVALTLADPDGRPLPGWTPGAHIDVHVDDERVRQYSLCSIDQDQERWRIGVLHEPAGRGGSQAIHNTVQVGTHLTVSHPRNNFVLIPSKRYIFIAGGIGVTPIVSMIGQAERAGADWSLVYGGRSRNTMAFMDELSAYGDRVRFVPEDTDGRVDFGEYLRDVQDETLIFCCGPEPLLNAVEKSSSHWPDGSLHTERFVPKKVDASEDVEFDVEFVDSGLTLRVPADKSILEIAESAGVPVLSSCGEGTCGTCETSVLAGTPDHRDSILTDSEKERGDTMFICVSRSLGGCPLKLML</sequence>
<dbReference type="PANTHER" id="PTHR47354:SF1">
    <property type="entry name" value="CARNITINE MONOOXYGENASE REDUCTASE SUBUNIT"/>
    <property type="match status" value="1"/>
</dbReference>
<dbReference type="InterPro" id="IPR036010">
    <property type="entry name" value="2Fe-2S_ferredoxin-like_sf"/>
</dbReference>
<evidence type="ECO:0000256" key="8">
    <source>
        <dbReference type="SAM" id="MobiDB-lite"/>
    </source>
</evidence>
<dbReference type="RefSeq" id="WP_354226223.1">
    <property type="nucleotide sequence ID" value="NZ_JBEPSN010000001.1"/>
</dbReference>
<dbReference type="InterPro" id="IPR017927">
    <property type="entry name" value="FAD-bd_FR_type"/>
</dbReference>
<dbReference type="Pfam" id="PF00111">
    <property type="entry name" value="Fer2"/>
    <property type="match status" value="1"/>
</dbReference>
<dbReference type="GeneID" id="92751370"/>
<keyword evidence="12" id="KW-1185">Reference proteome</keyword>
<dbReference type="PRINTS" id="PR00409">
    <property type="entry name" value="PHDIOXRDTASE"/>
</dbReference>
<feature type="compositionally biased region" description="Polar residues" evidence="8">
    <location>
        <begin position="1"/>
        <end position="15"/>
    </location>
</feature>
<dbReference type="Proteomes" id="UP001549307">
    <property type="component" value="Unassembled WGS sequence"/>
</dbReference>
<evidence type="ECO:0000256" key="5">
    <source>
        <dbReference type="ARBA" id="ARBA00023002"/>
    </source>
</evidence>
<name>A0ABV2P1K4_9MICC</name>
<evidence type="ECO:0000256" key="6">
    <source>
        <dbReference type="ARBA" id="ARBA00023004"/>
    </source>
</evidence>
<evidence type="ECO:0000259" key="10">
    <source>
        <dbReference type="PROSITE" id="PS51384"/>
    </source>
</evidence>
<keyword evidence="5" id="KW-0560">Oxidoreductase</keyword>
<evidence type="ECO:0000256" key="1">
    <source>
        <dbReference type="ARBA" id="ARBA00001974"/>
    </source>
</evidence>
<evidence type="ECO:0000256" key="4">
    <source>
        <dbReference type="ARBA" id="ARBA00022723"/>
    </source>
</evidence>
<dbReference type="PANTHER" id="PTHR47354">
    <property type="entry name" value="NADH OXIDOREDUCTASE HCR"/>
    <property type="match status" value="1"/>
</dbReference>
<comment type="cofactor">
    <cofactor evidence="1">
        <name>FAD</name>
        <dbReference type="ChEBI" id="CHEBI:57692"/>
    </cofactor>
</comment>
<organism evidence="11 12">
    <name type="scientific">Arthrobacter bambusae</name>
    <dbReference type="NCBI Taxonomy" id="1338426"/>
    <lineage>
        <taxon>Bacteria</taxon>
        <taxon>Bacillati</taxon>
        <taxon>Actinomycetota</taxon>
        <taxon>Actinomycetes</taxon>
        <taxon>Micrococcales</taxon>
        <taxon>Micrococcaceae</taxon>
        <taxon>Arthrobacter</taxon>
    </lineage>
</organism>
<dbReference type="Gene3D" id="3.40.50.80">
    <property type="entry name" value="Nucleotide-binding domain of ferredoxin-NADP reductase (FNR) module"/>
    <property type="match status" value="1"/>
</dbReference>
<keyword evidence="6" id="KW-0408">Iron</keyword>
<feature type="domain" description="FAD-binding FR-type" evidence="10">
    <location>
        <begin position="45"/>
        <end position="147"/>
    </location>
</feature>
<evidence type="ECO:0000256" key="3">
    <source>
        <dbReference type="ARBA" id="ARBA00022714"/>
    </source>
</evidence>
<keyword evidence="3" id="KW-0001">2Fe-2S</keyword>
<dbReference type="InterPro" id="IPR006058">
    <property type="entry name" value="2Fe2S_fd_BS"/>
</dbReference>
<dbReference type="InterPro" id="IPR039261">
    <property type="entry name" value="FNR_nucleotide-bd"/>
</dbReference>
<proteinExistence type="predicted"/>
<reference evidence="11 12" key="1">
    <citation type="submission" date="2024-06" db="EMBL/GenBank/DDBJ databases">
        <title>Sorghum-associated microbial communities from plants grown in Nebraska, USA.</title>
        <authorList>
            <person name="Schachtman D."/>
        </authorList>
    </citation>
    <scope>NUCLEOTIDE SEQUENCE [LARGE SCALE GENOMIC DNA]</scope>
    <source>
        <strain evidence="11 12">3552</strain>
    </source>
</reference>
<evidence type="ECO:0000313" key="11">
    <source>
        <dbReference type="EMBL" id="MET4538644.1"/>
    </source>
</evidence>
<keyword evidence="2" id="KW-0285">Flavoprotein</keyword>
<keyword evidence="7" id="KW-0411">Iron-sulfur</keyword>
<dbReference type="PROSITE" id="PS51085">
    <property type="entry name" value="2FE2S_FER_2"/>
    <property type="match status" value="1"/>
</dbReference>
<protein>
    <submittedName>
        <fullName evidence="11">Ferredoxin-NADP reductase</fullName>
    </submittedName>
</protein>
<dbReference type="PROSITE" id="PS00197">
    <property type="entry name" value="2FE2S_FER_1"/>
    <property type="match status" value="1"/>
</dbReference>
<comment type="caution">
    <text evidence="11">The sequence shown here is derived from an EMBL/GenBank/DDBJ whole genome shotgun (WGS) entry which is preliminary data.</text>
</comment>
<feature type="domain" description="2Fe-2S ferredoxin-type" evidence="9">
    <location>
        <begin position="267"/>
        <end position="357"/>
    </location>
</feature>
<dbReference type="Gene3D" id="2.40.30.10">
    <property type="entry name" value="Translation factors"/>
    <property type="match status" value="1"/>
</dbReference>
<evidence type="ECO:0000259" key="9">
    <source>
        <dbReference type="PROSITE" id="PS51085"/>
    </source>
</evidence>
<accession>A0ABV2P1K4</accession>
<dbReference type="PROSITE" id="PS51384">
    <property type="entry name" value="FAD_FR"/>
    <property type="match status" value="1"/>
</dbReference>
<dbReference type="SUPFAM" id="SSF63380">
    <property type="entry name" value="Riboflavin synthase domain-like"/>
    <property type="match status" value="1"/>
</dbReference>
<dbReference type="SUPFAM" id="SSF54292">
    <property type="entry name" value="2Fe-2S ferredoxin-like"/>
    <property type="match status" value="1"/>
</dbReference>